<sequence length="92" mass="8970">MGEVLVEPAVLAAAEAGVARAAEAAGAVAPRVRAVAPASGAPLVEDAARVFAEEAAGRLALAAQGLHDVARALSAARAAYGTAERTATGVPR</sequence>
<gene>
    <name evidence="1" type="ORF">D5H78_02015</name>
</gene>
<comment type="caution">
    <text evidence="1">The sequence shown here is derived from an EMBL/GenBank/DDBJ whole genome shotgun (WGS) entry which is preliminary data.</text>
</comment>
<evidence type="ECO:0000313" key="1">
    <source>
        <dbReference type="EMBL" id="RJK97789.1"/>
    </source>
</evidence>
<organism evidence="1 2">
    <name type="scientific">Vallicoccus soli</name>
    <dbReference type="NCBI Taxonomy" id="2339232"/>
    <lineage>
        <taxon>Bacteria</taxon>
        <taxon>Bacillati</taxon>
        <taxon>Actinomycetota</taxon>
        <taxon>Actinomycetes</taxon>
        <taxon>Motilibacterales</taxon>
        <taxon>Vallicoccaceae</taxon>
        <taxon>Vallicoccus</taxon>
    </lineage>
</organism>
<name>A0A3A3Z0L4_9ACTN</name>
<dbReference type="Proteomes" id="UP000265614">
    <property type="component" value="Unassembled WGS sequence"/>
</dbReference>
<proteinExistence type="predicted"/>
<dbReference type="EMBL" id="QZEZ01000001">
    <property type="protein sequence ID" value="RJK97789.1"/>
    <property type="molecule type" value="Genomic_DNA"/>
</dbReference>
<evidence type="ECO:0000313" key="2">
    <source>
        <dbReference type="Proteomes" id="UP000265614"/>
    </source>
</evidence>
<accession>A0A3A3Z0L4</accession>
<protein>
    <submittedName>
        <fullName evidence="1">Uncharacterized protein</fullName>
    </submittedName>
</protein>
<keyword evidence="2" id="KW-1185">Reference proteome</keyword>
<dbReference type="AlphaFoldDB" id="A0A3A3Z0L4"/>
<dbReference type="RefSeq" id="WP_119948715.1">
    <property type="nucleotide sequence ID" value="NZ_QZEZ01000001.1"/>
</dbReference>
<reference evidence="1 2" key="1">
    <citation type="submission" date="2018-09" db="EMBL/GenBank/DDBJ databases">
        <title>YIM 75000 draft genome.</title>
        <authorList>
            <person name="Tang S."/>
            <person name="Feng Y."/>
        </authorList>
    </citation>
    <scope>NUCLEOTIDE SEQUENCE [LARGE SCALE GENOMIC DNA]</scope>
    <source>
        <strain evidence="1 2">YIM 75000</strain>
    </source>
</reference>